<dbReference type="InterPro" id="IPR036024">
    <property type="entry name" value="Somatomedin_B-like_dom_sf"/>
</dbReference>
<evidence type="ECO:0000313" key="6">
    <source>
        <dbReference type="Proteomes" id="UP001178507"/>
    </source>
</evidence>
<dbReference type="SUPFAM" id="SSF90188">
    <property type="entry name" value="Somatomedin B domain"/>
    <property type="match status" value="1"/>
</dbReference>
<feature type="compositionally biased region" description="Pro residues" evidence="2">
    <location>
        <begin position="135"/>
        <end position="148"/>
    </location>
</feature>
<feature type="signal peptide" evidence="3">
    <location>
        <begin position="1"/>
        <end position="17"/>
    </location>
</feature>
<organism evidence="5 6">
    <name type="scientific">Effrenium voratum</name>
    <dbReference type="NCBI Taxonomy" id="2562239"/>
    <lineage>
        <taxon>Eukaryota</taxon>
        <taxon>Sar</taxon>
        <taxon>Alveolata</taxon>
        <taxon>Dinophyceae</taxon>
        <taxon>Suessiales</taxon>
        <taxon>Symbiodiniaceae</taxon>
        <taxon>Effrenium</taxon>
    </lineage>
</organism>
<keyword evidence="3" id="KW-0732">Signal</keyword>
<dbReference type="Pfam" id="PF01033">
    <property type="entry name" value="Somatomedin_B"/>
    <property type="match status" value="1"/>
</dbReference>
<dbReference type="Gene3D" id="3.90.228.10">
    <property type="match status" value="1"/>
</dbReference>
<reference evidence="5" key="1">
    <citation type="submission" date="2023-08" db="EMBL/GenBank/DDBJ databases">
        <authorList>
            <person name="Chen Y."/>
            <person name="Shah S."/>
            <person name="Dougan E. K."/>
            <person name="Thang M."/>
            <person name="Chan C."/>
        </authorList>
    </citation>
    <scope>NUCLEOTIDE SEQUENCE</scope>
</reference>
<protein>
    <recommendedName>
        <fullName evidence="4">SMB domain-containing protein</fullName>
    </recommendedName>
</protein>
<dbReference type="Proteomes" id="UP001178507">
    <property type="component" value="Unassembled WGS sequence"/>
</dbReference>
<evidence type="ECO:0000256" key="2">
    <source>
        <dbReference type="SAM" id="MobiDB-lite"/>
    </source>
</evidence>
<evidence type="ECO:0000256" key="3">
    <source>
        <dbReference type="SAM" id="SignalP"/>
    </source>
</evidence>
<evidence type="ECO:0000313" key="5">
    <source>
        <dbReference type="EMBL" id="CAJ1397815.1"/>
    </source>
</evidence>
<dbReference type="InterPro" id="IPR001212">
    <property type="entry name" value="Somatomedin_B_dom"/>
</dbReference>
<dbReference type="AlphaFoldDB" id="A0AA36J3E4"/>
<keyword evidence="6" id="KW-1185">Reference proteome</keyword>
<feature type="domain" description="SMB" evidence="4">
    <location>
        <begin position="71"/>
        <end position="115"/>
    </location>
</feature>
<name>A0AA36J3E4_9DINO</name>
<dbReference type="PROSITE" id="PS00524">
    <property type="entry name" value="SMB_1"/>
    <property type="match status" value="1"/>
</dbReference>
<evidence type="ECO:0000259" key="4">
    <source>
        <dbReference type="PROSITE" id="PS50958"/>
    </source>
</evidence>
<feature type="region of interest" description="Disordered" evidence="2">
    <location>
        <begin position="115"/>
        <end position="155"/>
    </location>
</feature>
<dbReference type="EMBL" id="CAUJNA010003279">
    <property type="protein sequence ID" value="CAJ1397815.1"/>
    <property type="molecule type" value="Genomic_DNA"/>
</dbReference>
<feature type="compositionally biased region" description="Basic residues" evidence="2">
    <location>
        <begin position="115"/>
        <end position="134"/>
    </location>
</feature>
<feature type="chain" id="PRO_5041294903" description="SMB domain-containing protein" evidence="3">
    <location>
        <begin position="18"/>
        <end position="273"/>
    </location>
</feature>
<evidence type="ECO:0000256" key="1">
    <source>
        <dbReference type="ARBA" id="ARBA00023157"/>
    </source>
</evidence>
<sequence length="273" mass="29772">MWRFLLLAPALAELQEALTGDDECRDDTCSATFLQMKGFAGSNSSNNLTSNLTGNLTANLTNGDFSAMERAGWSCRYYGCRGSYHREFYCQCNPSCSRYGNCCYDFSYTCPSAASRRRRRRAPPPDTRRRRRRAPPPPPPPAPSPSPSPSGGRVLTVFHQTSPQACKAILKTGFRRGSDGWCGGAIYFAMSPQATKTKAIGTQSQGGCVIEARVDVGRVAYLGGDCGGKKEQVPSGYDSVSFDPGDGKEVVIWDKSRVKSMKIIPYDPAWSPS</sequence>
<dbReference type="PROSITE" id="PS50958">
    <property type="entry name" value="SMB_2"/>
    <property type="match status" value="1"/>
</dbReference>
<accession>A0AA36J3E4</accession>
<dbReference type="SUPFAM" id="SSF56399">
    <property type="entry name" value="ADP-ribosylation"/>
    <property type="match status" value="1"/>
</dbReference>
<dbReference type="Gene3D" id="4.10.410.20">
    <property type="match status" value="1"/>
</dbReference>
<comment type="caution">
    <text evidence="5">The sequence shown here is derived from an EMBL/GenBank/DDBJ whole genome shotgun (WGS) entry which is preliminary data.</text>
</comment>
<keyword evidence="1" id="KW-1015">Disulfide bond</keyword>
<gene>
    <name evidence="5" type="ORF">EVOR1521_LOCUS21758</name>
</gene>
<proteinExistence type="predicted"/>